<feature type="compositionally biased region" description="Basic and acidic residues" evidence="2">
    <location>
        <begin position="936"/>
        <end position="945"/>
    </location>
</feature>
<comment type="caution">
    <text evidence="5">The sequence shown here is derived from an EMBL/GenBank/DDBJ whole genome shotgun (WGS) entry which is preliminary data.</text>
</comment>
<sequence>MAKRKISFARKWHSGWLAFGLLAMVAISSAQRQATNVPDTQSIASVDGETDVTNADHDQAVEATRAYKQALNTLSTLTAHPPLHTYGSSYTIPNSRSLLSSFFPSIQGQGPLGSAMRIALKLQRQIVNSFFPGVGKESKSKREETRGKAIKVIDLLQHSAELGNSDALYTLALISLFPPSHHFPSDPKLAYGSFAAHASVTGNASSQAFLAFFHATGYQRVVNVDQAKAQLYYTFAANGGDKGAQMALAYRYWSGIGTLEDCNRAVDWYERAAEQAMETFRSGPPGGRTLPQTPTRLSDLVGGVYGPGASVASTGVNAQKAAIRAGMSRASGETWEDILDYYLFNADRREIDFAYRLGKIFYQGSIYSSRGGVGSGSEGVGAIPRDFDRARHYFLSIARMVWPRDPTNPLAYAPTPVKEENHLIVFAASSAAFLGRMYLRGEGVKADPAVAKMWFERGGEHGDRECQNGLGIIWRDGLVPGMKDVKKAMTYFTAAAGQELAEAQINVGKYHFEQGEVAIAAMVFDTAVLYGSPFEAYYYLGQIHSVQADSHGIPPASASSYCAMAVSFYKIVSERGVWGDDLLRDAEIAWMSGTERGQEMAMLKWWIAAERGSEIAQNNLAYVLDQDKSVLRLTRFSPNTPSNETARLALTQWTRAAAQRNTDALVKVADYYYHGLGVWENTESTRFEKAAKYYQAAADTQQSALAMWNLGWMYENGIGVAQDFHLAKRHYDMALETNSEAAFPVYLSLIKLYSRSIWHTLMGGKGGLNIWAWDDDDDDPEISSHPPRTGDMRSLDTVDKDTSEDSAFDQDRSYLDEEDGPWYMGKAREEFRKKKGAEALREEEDPIQWARERRNAEQERDAEFGPDDYLRGDAEPEDFSDTVLIMLLCLAVSVLIYVRTRIVDRMRRDQQEQQQPRGEGNAAPAAANGAFPPPGPERDEWAVLR</sequence>
<evidence type="ECO:0000256" key="2">
    <source>
        <dbReference type="SAM" id="MobiDB-lite"/>
    </source>
</evidence>
<accession>A0AAD6YBE2</accession>
<dbReference type="Proteomes" id="UP001219525">
    <property type="component" value="Unassembled WGS sequence"/>
</dbReference>
<dbReference type="SMART" id="SM00671">
    <property type="entry name" value="SEL1"/>
    <property type="match status" value="6"/>
</dbReference>
<protein>
    <recommendedName>
        <fullName evidence="7">HCP-like protein</fullName>
    </recommendedName>
</protein>
<dbReference type="Gene3D" id="1.25.40.10">
    <property type="entry name" value="Tetratricopeptide repeat domain"/>
    <property type="match status" value="3"/>
</dbReference>
<keyword evidence="6" id="KW-1185">Reference proteome</keyword>
<evidence type="ECO:0000256" key="4">
    <source>
        <dbReference type="SAM" id="SignalP"/>
    </source>
</evidence>
<feature type="transmembrane region" description="Helical" evidence="3">
    <location>
        <begin position="879"/>
        <end position="898"/>
    </location>
</feature>
<dbReference type="Pfam" id="PF08238">
    <property type="entry name" value="Sel1"/>
    <property type="match status" value="8"/>
</dbReference>
<keyword evidence="4" id="KW-0732">Signal</keyword>
<feature type="signal peptide" evidence="4">
    <location>
        <begin position="1"/>
        <end position="30"/>
    </location>
</feature>
<keyword evidence="3" id="KW-1133">Transmembrane helix</keyword>
<dbReference type="InterPro" id="IPR050767">
    <property type="entry name" value="Sel1_AlgK"/>
</dbReference>
<keyword evidence="3" id="KW-0812">Transmembrane</keyword>
<dbReference type="GO" id="GO:0036503">
    <property type="term" value="P:ERAD pathway"/>
    <property type="evidence" value="ECO:0007669"/>
    <property type="project" value="TreeGrafter"/>
</dbReference>
<feature type="region of interest" description="Disordered" evidence="2">
    <location>
        <begin position="781"/>
        <end position="811"/>
    </location>
</feature>
<reference evidence="5" key="1">
    <citation type="submission" date="2023-03" db="EMBL/GenBank/DDBJ databases">
        <title>Massive genome expansion in bonnet fungi (Mycena s.s.) driven by repeated elements and novel gene families across ecological guilds.</title>
        <authorList>
            <consortium name="Lawrence Berkeley National Laboratory"/>
            <person name="Harder C.B."/>
            <person name="Miyauchi S."/>
            <person name="Viragh M."/>
            <person name="Kuo A."/>
            <person name="Thoen E."/>
            <person name="Andreopoulos B."/>
            <person name="Lu D."/>
            <person name="Skrede I."/>
            <person name="Drula E."/>
            <person name="Henrissat B."/>
            <person name="Morin E."/>
            <person name="Kohler A."/>
            <person name="Barry K."/>
            <person name="LaButti K."/>
            <person name="Morin E."/>
            <person name="Salamov A."/>
            <person name="Lipzen A."/>
            <person name="Mereny Z."/>
            <person name="Hegedus B."/>
            <person name="Baldrian P."/>
            <person name="Stursova M."/>
            <person name="Weitz H."/>
            <person name="Taylor A."/>
            <person name="Grigoriev I.V."/>
            <person name="Nagy L.G."/>
            <person name="Martin F."/>
            <person name="Kauserud H."/>
        </authorList>
    </citation>
    <scope>NUCLEOTIDE SEQUENCE</scope>
    <source>
        <strain evidence="5">9144</strain>
    </source>
</reference>
<keyword evidence="3" id="KW-0472">Membrane</keyword>
<feature type="chain" id="PRO_5042023825" description="HCP-like protein" evidence="4">
    <location>
        <begin position="31"/>
        <end position="945"/>
    </location>
</feature>
<dbReference type="EMBL" id="JARJCW010000030">
    <property type="protein sequence ID" value="KAJ7209714.1"/>
    <property type="molecule type" value="Genomic_DNA"/>
</dbReference>
<feature type="region of interest" description="Disordered" evidence="2">
    <location>
        <begin position="907"/>
        <end position="945"/>
    </location>
</feature>
<dbReference type="InterPro" id="IPR006597">
    <property type="entry name" value="Sel1-like"/>
</dbReference>
<evidence type="ECO:0000256" key="3">
    <source>
        <dbReference type="SAM" id="Phobius"/>
    </source>
</evidence>
<feature type="compositionally biased region" description="Basic and acidic residues" evidence="2">
    <location>
        <begin position="788"/>
        <end position="811"/>
    </location>
</feature>
<evidence type="ECO:0000313" key="5">
    <source>
        <dbReference type="EMBL" id="KAJ7209714.1"/>
    </source>
</evidence>
<gene>
    <name evidence="5" type="ORF">GGX14DRAFT_452810</name>
</gene>
<name>A0AAD6YBE2_9AGAR</name>
<dbReference type="AlphaFoldDB" id="A0AAD6YBE2"/>
<evidence type="ECO:0000256" key="1">
    <source>
        <dbReference type="ARBA" id="ARBA00038101"/>
    </source>
</evidence>
<dbReference type="PANTHER" id="PTHR11102">
    <property type="entry name" value="SEL-1-LIKE PROTEIN"/>
    <property type="match status" value="1"/>
</dbReference>
<comment type="similarity">
    <text evidence="1">Belongs to the sel-1 family.</text>
</comment>
<dbReference type="PANTHER" id="PTHR11102:SF147">
    <property type="entry name" value="SEL1L ADAPTOR SUBUNIT OF ERAD E3 UBIQUITIN LIGASE"/>
    <property type="match status" value="1"/>
</dbReference>
<evidence type="ECO:0008006" key="7">
    <source>
        <dbReference type="Google" id="ProtNLM"/>
    </source>
</evidence>
<dbReference type="SUPFAM" id="SSF81901">
    <property type="entry name" value="HCP-like"/>
    <property type="match status" value="3"/>
</dbReference>
<dbReference type="GO" id="GO:0005789">
    <property type="term" value="C:endoplasmic reticulum membrane"/>
    <property type="evidence" value="ECO:0007669"/>
    <property type="project" value="TreeGrafter"/>
</dbReference>
<dbReference type="InterPro" id="IPR011990">
    <property type="entry name" value="TPR-like_helical_dom_sf"/>
</dbReference>
<proteinExistence type="inferred from homology"/>
<evidence type="ECO:0000313" key="6">
    <source>
        <dbReference type="Proteomes" id="UP001219525"/>
    </source>
</evidence>
<feature type="compositionally biased region" description="Basic and acidic residues" evidence="2">
    <location>
        <begin position="850"/>
        <end position="873"/>
    </location>
</feature>
<feature type="region of interest" description="Disordered" evidence="2">
    <location>
        <begin position="834"/>
        <end position="873"/>
    </location>
</feature>
<feature type="compositionally biased region" description="Low complexity" evidence="2">
    <location>
        <begin position="912"/>
        <end position="930"/>
    </location>
</feature>
<organism evidence="5 6">
    <name type="scientific">Mycena pura</name>
    <dbReference type="NCBI Taxonomy" id="153505"/>
    <lineage>
        <taxon>Eukaryota</taxon>
        <taxon>Fungi</taxon>
        <taxon>Dikarya</taxon>
        <taxon>Basidiomycota</taxon>
        <taxon>Agaricomycotina</taxon>
        <taxon>Agaricomycetes</taxon>
        <taxon>Agaricomycetidae</taxon>
        <taxon>Agaricales</taxon>
        <taxon>Marasmiineae</taxon>
        <taxon>Mycenaceae</taxon>
        <taxon>Mycena</taxon>
    </lineage>
</organism>